<dbReference type="NCBIfam" id="TIGR00022">
    <property type="entry name" value="YhcH/YjgK/YiaL family protein"/>
    <property type="match status" value="1"/>
</dbReference>
<evidence type="ECO:0000313" key="2">
    <source>
        <dbReference type="EMBL" id="CZB27504.1"/>
    </source>
</evidence>
<dbReference type="PANTHER" id="PTHR34986:SF1">
    <property type="entry name" value="PROTEIN YIAL"/>
    <property type="match status" value="1"/>
</dbReference>
<dbReference type="InterPro" id="IPR037012">
    <property type="entry name" value="NanQ/TabA/YiaL_sf"/>
</dbReference>
<evidence type="ECO:0000313" key="3">
    <source>
        <dbReference type="EMBL" id="QPO25594.1"/>
    </source>
</evidence>
<evidence type="ECO:0000313" key="4">
    <source>
        <dbReference type="Proteomes" id="UP000073494"/>
    </source>
</evidence>
<dbReference type="AlphaFoldDB" id="A0A0M9FHY5"/>
<dbReference type="PANTHER" id="PTHR34986">
    <property type="entry name" value="EVOLVED BETA-GALACTOSIDASE SUBUNIT BETA"/>
    <property type="match status" value="1"/>
</dbReference>
<dbReference type="Pfam" id="PF04074">
    <property type="entry name" value="DUF386"/>
    <property type="match status" value="1"/>
</dbReference>
<reference evidence="4 5" key="1">
    <citation type="submission" date="2016-02" db="EMBL/GenBank/DDBJ databases">
        <authorList>
            <consortium name="Pathogen Informatics"/>
        </authorList>
    </citation>
    <scope>NUCLEOTIDE SEQUENCE [LARGE SCALE GENOMIC DNA]</scope>
    <source>
        <strain evidence="2 5">FX230</strain>
        <strain evidence="1 4">LSS54</strain>
    </source>
</reference>
<protein>
    <submittedName>
        <fullName evidence="2">Beta-galactosidase subunit beta</fullName>
    </submittedName>
    <submittedName>
        <fullName evidence="3">YhcH/YjgK/YiaL family protein</fullName>
    </submittedName>
</protein>
<dbReference type="PATRIC" id="fig|1307.473.peg.1336"/>
<dbReference type="GO" id="GO:0005829">
    <property type="term" value="C:cytosol"/>
    <property type="evidence" value="ECO:0007669"/>
    <property type="project" value="TreeGrafter"/>
</dbReference>
<dbReference type="EMBL" id="CP065430">
    <property type="protein sequence ID" value="QPO25594.1"/>
    <property type="molecule type" value="Genomic_DNA"/>
</dbReference>
<dbReference type="Proteomes" id="UP000073494">
    <property type="component" value="Unassembled WGS sequence"/>
</dbReference>
<dbReference type="Gene3D" id="2.60.120.370">
    <property type="entry name" value="YhcH/YjgK/YiaL"/>
    <property type="match status" value="1"/>
</dbReference>
<dbReference type="EMBL" id="FISW01000008">
    <property type="protein sequence ID" value="CZB27504.1"/>
    <property type="molecule type" value="Genomic_DNA"/>
</dbReference>
<accession>A0A0M9FHY5</accession>
<dbReference type="EMBL" id="FIHD01000051">
    <property type="protein sequence ID" value="CYV16645.1"/>
    <property type="molecule type" value="Genomic_DNA"/>
</dbReference>
<organism evidence="2 5">
    <name type="scientific">Streptococcus suis</name>
    <dbReference type="NCBI Taxonomy" id="1307"/>
    <lineage>
        <taxon>Bacteria</taxon>
        <taxon>Bacillati</taxon>
        <taxon>Bacillota</taxon>
        <taxon>Bacilli</taxon>
        <taxon>Lactobacillales</taxon>
        <taxon>Streptococcaceae</taxon>
        <taxon>Streptococcus</taxon>
    </lineage>
</organism>
<dbReference type="Proteomes" id="UP000075081">
    <property type="component" value="Unassembled WGS sequence"/>
</dbReference>
<evidence type="ECO:0000313" key="5">
    <source>
        <dbReference type="Proteomes" id="UP000075081"/>
    </source>
</evidence>
<evidence type="ECO:0000313" key="1">
    <source>
        <dbReference type="EMBL" id="CYV16645.1"/>
    </source>
</evidence>
<dbReference type="InterPro" id="IPR004375">
    <property type="entry name" value="NanQ/TabA/YiaL"/>
</dbReference>
<dbReference type="RefSeq" id="WP_014638959.1">
    <property type="nucleotide sequence ID" value="NZ_CDTF01000031.1"/>
</dbReference>
<dbReference type="SUPFAM" id="SSF51197">
    <property type="entry name" value="Clavaminate synthase-like"/>
    <property type="match status" value="1"/>
</dbReference>
<evidence type="ECO:0000313" key="6">
    <source>
        <dbReference type="Proteomes" id="UP000594569"/>
    </source>
</evidence>
<gene>
    <name evidence="2" type="primary">tabA</name>
    <name evidence="1" type="synonym">tabA_2</name>
    <name evidence="1" type="ORF">ERS132416_02132</name>
    <name evidence="2" type="ORF">ERS156295_01606</name>
    <name evidence="3" type="ORF">I5V48_06140</name>
</gene>
<reference evidence="3 6" key="2">
    <citation type="submission" date="2020-12" db="EMBL/GenBank/DDBJ databases">
        <title>Nonconservative transfer and diversity of a new family of integrative and conjugative elements associated with antibiotic resistance in zoonotic pathogen Streptococcus suis.</title>
        <authorList>
            <person name="Huang J."/>
        </authorList>
    </citation>
    <scope>NUCLEOTIDE SEQUENCE [LARGE SCALE GENOMIC DNA]</scope>
    <source>
        <strain evidence="3 6">YZDH1</strain>
    </source>
</reference>
<proteinExistence type="predicted"/>
<name>A0A0M9FHY5_STRSU</name>
<dbReference type="Proteomes" id="UP000594569">
    <property type="component" value="Chromosome"/>
</dbReference>
<sequence>MIITNISDLATYKCLNPHFDKLVKYVEETDLLNLPEGNIDIDGDNLFGNCFTYIADGKPGEFFETHKKYLDIHLVVSNVEAMATSSRSSTQVTHPYDSENDIELFEGEIEQIVKLNAGTCLITFPQDLHQPKVGINEFPVKKIVFKVHL</sequence>